<dbReference type="PROSITE" id="PS00022">
    <property type="entry name" value="EGF_1"/>
    <property type="match status" value="1"/>
</dbReference>
<protein>
    <recommendedName>
        <fullName evidence="2 3">EGF-like domain-containing protein</fullName>
    </recommendedName>
</protein>
<dbReference type="InterPro" id="IPR003609">
    <property type="entry name" value="Pan_app"/>
</dbReference>
<keyword evidence="1" id="KW-0472">Membrane</keyword>
<name>A0AAU9VXQ0_9CNID</name>
<evidence type="ECO:0000313" key="5">
    <source>
        <dbReference type="Proteomes" id="UP001159428"/>
    </source>
</evidence>
<feature type="domain" description="EGF-like" evidence="2 3">
    <location>
        <begin position="382"/>
        <end position="393"/>
    </location>
</feature>
<keyword evidence="5" id="KW-1185">Reference proteome</keyword>
<evidence type="ECO:0000259" key="2">
    <source>
        <dbReference type="PROSITE" id="PS00022"/>
    </source>
</evidence>
<dbReference type="PROSITE" id="PS01186">
    <property type="entry name" value="EGF_2"/>
    <property type="match status" value="1"/>
</dbReference>
<accession>A0AAU9VXQ0</accession>
<keyword evidence="1" id="KW-1133">Transmembrane helix</keyword>
<keyword evidence="1" id="KW-0812">Transmembrane</keyword>
<dbReference type="SUPFAM" id="SSF56496">
    <property type="entry name" value="Fibrinogen C-terminal domain-like"/>
    <property type="match status" value="1"/>
</dbReference>
<comment type="caution">
    <text evidence="4">The sequence shown here is derived from an EMBL/GenBank/DDBJ whole genome shotgun (WGS) entry which is preliminary data.</text>
</comment>
<evidence type="ECO:0000256" key="1">
    <source>
        <dbReference type="SAM" id="Phobius"/>
    </source>
</evidence>
<evidence type="ECO:0000259" key="3">
    <source>
        <dbReference type="PROSITE" id="PS01186"/>
    </source>
</evidence>
<dbReference type="AlphaFoldDB" id="A0AAU9VXQ0"/>
<dbReference type="InterPro" id="IPR036056">
    <property type="entry name" value="Fibrinogen-like_C"/>
</dbReference>
<proteinExistence type="predicted"/>
<dbReference type="NCBIfam" id="NF040941">
    <property type="entry name" value="GGGWT_bact"/>
    <property type="match status" value="1"/>
</dbReference>
<feature type="transmembrane region" description="Helical" evidence="1">
    <location>
        <begin position="45"/>
        <end position="65"/>
    </location>
</feature>
<dbReference type="Pfam" id="PF00024">
    <property type="entry name" value="PAN_1"/>
    <property type="match status" value="1"/>
</dbReference>
<organism evidence="4 5">
    <name type="scientific">Pocillopora meandrina</name>
    <dbReference type="NCBI Taxonomy" id="46732"/>
    <lineage>
        <taxon>Eukaryota</taxon>
        <taxon>Metazoa</taxon>
        <taxon>Cnidaria</taxon>
        <taxon>Anthozoa</taxon>
        <taxon>Hexacorallia</taxon>
        <taxon>Scleractinia</taxon>
        <taxon>Astrocoeniina</taxon>
        <taxon>Pocilloporidae</taxon>
        <taxon>Pocillopora</taxon>
    </lineage>
</organism>
<evidence type="ECO:0000313" key="4">
    <source>
        <dbReference type="EMBL" id="CAH3037485.1"/>
    </source>
</evidence>
<dbReference type="Gene3D" id="2.60.120.1000">
    <property type="match status" value="2"/>
</dbReference>
<sequence>MMCYMEPNCVSINVRPSQGGKYKCELNNATADGILTKSSFFFFRLLNFSLIALTVAYLLGSFLYLCNKINFFLMSSCSDVKMLDSTVETGPYVIDSDGEGKLKPFNVTCNMTDKDGVGVTVISHDSENRTLVDGYEDPGCYSRDIHYTGATFSQLASLTTVSLFWEQFIKYECKGSLFHDGQNQTRNWWVSRDSMAMAYWGGAAPDSDKCACGMKGKCAKRGDRCNCDMNDRKWREDSGLLNEKTHLPVKQLRFGDVDVLNGFDEVGYHTLGKFKYECCIIIFEEPLPNKAINGHAIRSEEVTNEGSCRMMCYMEPNCVSVNLRPVHGGKYKCELNNATVDESKLTFLEDLDFRYFNRIPAVAVAALNGTCQVGFTSKGFRCVCVHGFVGENCGGTMKSFFELYLFPILHREAKSGLYMIDSDSERELLPHKVMCNMTDKNGVGVTVISHDSENRTLVKGCEDAGCYSRNINHTGASLFQLKSLTAVYLHCEQFVMYECYHSRMKGFVIRRK</sequence>
<gene>
    <name evidence="4" type="ORF">PMEA_00022115</name>
</gene>
<reference evidence="4 5" key="1">
    <citation type="submission" date="2022-05" db="EMBL/GenBank/DDBJ databases">
        <authorList>
            <consortium name="Genoscope - CEA"/>
            <person name="William W."/>
        </authorList>
    </citation>
    <scope>NUCLEOTIDE SEQUENCE [LARGE SCALE GENOMIC DNA]</scope>
</reference>
<dbReference type="Proteomes" id="UP001159428">
    <property type="component" value="Unassembled WGS sequence"/>
</dbReference>
<dbReference type="InterPro" id="IPR000742">
    <property type="entry name" value="EGF"/>
</dbReference>
<dbReference type="EMBL" id="CALNXJ010000004">
    <property type="protein sequence ID" value="CAH3037485.1"/>
    <property type="molecule type" value="Genomic_DNA"/>
</dbReference>